<protein>
    <submittedName>
        <fullName evidence="2">Uncharacterized protein</fullName>
    </submittedName>
</protein>
<evidence type="ECO:0000313" key="3">
    <source>
        <dbReference type="Proteomes" id="UP000294933"/>
    </source>
</evidence>
<feature type="compositionally biased region" description="Low complexity" evidence="1">
    <location>
        <begin position="1"/>
        <end position="19"/>
    </location>
</feature>
<dbReference type="VEuPathDB" id="FungiDB:BD410DRAFT_797556"/>
<organism evidence="2 3">
    <name type="scientific">Rickenella mellea</name>
    <dbReference type="NCBI Taxonomy" id="50990"/>
    <lineage>
        <taxon>Eukaryota</taxon>
        <taxon>Fungi</taxon>
        <taxon>Dikarya</taxon>
        <taxon>Basidiomycota</taxon>
        <taxon>Agaricomycotina</taxon>
        <taxon>Agaricomycetes</taxon>
        <taxon>Hymenochaetales</taxon>
        <taxon>Rickenellaceae</taxon>
        <taxon>Rickenella</taxon>
    </lineage>
</organism>
<dbReference type="AlphaFoldDB" id="A0A4Y7PFS1"/>
<evidence type="ECO:0000313" key="2">
    <source>
        <dbReference type="EMBL" id="TDL13682.1"/>
    </source>
</evidence>
<gene>
    <name evidence="2" type="ORF">BD410DRAFT_797556</name>
</gene>
<feature type="region of interest" description="Disordered" evidence="1">
    <location>
        <begin position="50"/>
        <end position="99"/>
    </location>
</feature>
<feature type="region of interest" description="Disordered" evidence="1">
    <location>
        <begin position="1"/>
        <end position="27"/>
    </location>
</feature>
<name>A0A4Y7PFS1_9AGAM</name>
<dbReference type="EMBL" id="ML170496">
    <property type="protein sequence ID" value="TDL13682.1"/>
    <property type="molecule type" value="Genomic_DNA"/>
</dbReference>
<proteinExistence type="predicted"/>
<reference evidence="2 3" key="1">
    <citation type="submission" date="2018-06" db="EMBL/GenBank/DDBJ databases">
        <title>A transcriptomic atlas of mushroom development highlights an independent origin of complex multicellularity.</title>
        <authorList>
            <consortium name="DOE Joint Genome Institute"/>
            <person name="Krizsan K."/>
            <person name="Almasi E."/>
            <person name="Merenyi Z."/>
            <person name="Sahu N."/>
            <person name="Viragh M."/>
            <person name="Koszo T."/>
            <person name="Mondo S."/>
            <person name="Kiss B."/>
            <person name="Balint B."/>
            <person name="Kues U."/>
            <person name="Barry K."/>
            <person name="Hegedus J.C."/>
            <person name="Henrissat B."/>
            <person name="Johnson J."/>
            <person name="Lipzen A."/>
            <person name="Ohm R."/>
            <person name="Nagy I."/>
            <person name="Pangilinan J."/>
            <person name="Yan J."/>
            <person name="Xiong Y."/>
            <person name="Grigoriev I.V."/>
            <person name="Hibbett D.S."/>
            <person name="Nagy L.G."/>
        </authorList>
    </citation>
    <scope>NUCLEOTIDE SEQUENCE [LARGE SCALE GENOMIC DNA]</scope>
    <source>
        <strain evidence="2 3">SZMC22713</strain>
    </source>
</reference>
<feature type="compositionally biased region" description="Polar residues" evidence="1">
    <location>
        <begin position="51"/>
        <end position="60"/>
    </location>
</feature>
<keyword evidence="3" id="KW-1185">Reference proteome</keyword>
<dbReference type="Proteomes" id="UP000294933">
    <property type="component" value="Unassembled WGS sequence"/>
</dbReference>
<evidence type="ECO:0000256" key="1">
    <source>
        <dbReference type="SAM" id="MobiDB-lite"/>
    </source>
</evidence>
<sequence length="99" mass="11236">MSSSTQTSSSSTTSSYPSTMHQTLYPTLRERYLRNTKLILRSRLHFHKTTFVDSTPSTVQPHKDNLPRRKYSGASDTSRRSFSVEESDDEDDSTGDSLN</sequence>
<accession>A0A4Y7PFS1</accession>
<feature type="compositionally biased region" description="Acidic residues" evidence="1">
    <location>
        <begin position="85"/>
        <end position="99"/>
    </location>
</feature>